<reference evidence="3 4" key="1">
    <citation type="submission" date="2019-01" db="EMBL/GenBank/DDBJ databases">
        <title>Nuclear Genome Assembly of the Microalgal Biofuel strain Nannochloropsis salina CCMP1776.</title>
        <authorList>
            <person name="Hovde B."/>
        </authorList>
    </citation>
    <scope>NUCLEOTIDE SEQUENCE [LARGE SCALE GENOMIC DNA]</scope>
    <source>
        <strain evidence="3 4">CCMP1776</strain>
    </source>
</reference>
<comment type="caution">
    <text evidence="3">The sequence shown here is derived from an EMBL/GenBank/DDBJ whole genome shotgun (WGS) entry which is preliminary data.</text>
</comment>
<feature type="compositionally biased region" description="Low complexity" evidence="1">
    <location>
        <begin position="141"/>
        <end position="157"/>
    </location>
</feature>
<keyword evidence="2" id="KW-0472">Membrane</keyword>
<organism evidence="3 4">
    <name type="scientific">Nannochloropsis salina CCMP1776</name>
    <dbReference type="NCBI Taxonomy" id="1027361"/>
    <lineage>
        <taxon>Eukaryota</taxon>
        <taxon>Sar</taxon>
        <taxon>Stramenopiles</taxon>
        <taxon>Ochrophyta</taxon>
        <taxon>Eustigmatophyceae</taxon>
        <taxon>Eustigmatales</taxon>
        <taxon>Monodopsidaceae</taxon>
        <taxon>Microchloropsis</taxon>
        <taxon>Microchloropsis salina</taxon>
    </lineage>
</organism>
<feature type="compositionally biased region" description="Low complexity" evidence="1">
    <location>
        <begin position="215"/>
        <end position="240"/>
    </location>
</feature>
<dbReference type="OrthoDB" id="1158011at2759"/>
<gene>
    <name evidence="3" type="ORF">NSK_001793</name>
</gene>
<dbReference type="SUPFAM" id="SSF54495">
    <property type="entry name" value="UBC-like"/>
    <property type="match status" value="1"/>
</dbReference>
<name>A0A4D9DB79_9STRA</name>
<keyword evidence="4" id="KW-1185">Reference proteome</keyword>
<proteinExistence type="predicted"/>
<dbReference type="AlphaFoldDB" id="A0A4D9DB79"/>
<dbReference type="EMBL" id="SDOX01000007">
    <property type="protein sequence ID" value="TFJ86705.1"/>
    <property type="molecule type" value="Genomic_DNA"/>
</dbReference>
<evidence type="ECO:0000313" key="4">
    <source>
        <dbReference type="Proteomes" id="UP000355283"/>
    </source>
</evidence>
<sequence>MDEHPRKGNVKNPAIRRIHADIRELQKDPSDQYHAAPLEPSGRFEIGKKICLSISAHHPEHWQPAWGGLILEALISFFPTEPKGAVGSLDWTPEERKRLAVESQSWCCARCGLIKTLLPPLNTAVGEESGKEGEEGEEEGANGAENNGGASESAASQEEARGEDEEDGGQKEGGVKPSPGQKEGGVKPSPALKHESGGSSAAPSVPTPAEPNLRQQAAAPTSIPSSSSARQRSAGTRSSSINSPAVALVEENEGEEEKEDKLFYLAVFLFLLLILLVGRKLARAWIRQRGIYLEEGISASGWEDGIDL</sequence>
<keyword evidence="2" id="KW-1133">Transmembrane helix</keyword>
<evidence type="ECO:0008006" key="5">
    <source>
        <dbReference type="Google" id="ProtNLM"/>
    </source>
</evidence>
<evidence type="ECO:0000256" key="1">
    <source>
        <dbReference type="SAM" id="MobiDB-lite"/>
    </source>
</evidence>
<feature type="transmembrane region" description="Helical" evidence="2">
    <location>
        <begin position="262"/>
        <end position="282"/>
    </location>
</feature>
<protein>
    <recommendedName>
        <fullName evidence="5">UBC core domain-containing protein</fullName>
    </recommendedName>
</protein>
<evidence type="ECO:0000313" key="3">
    <source>
        <dbReference type="EMBL" id="TFJ86705.1"/>
    </source>
</evidence>
<dbReference type="InterPro" id="IPR016135">
    <property type="entry name" value="UBQ-conjugating_enzyme/RWD"/>
</dbReference>
<evidence type="ECO:0000256" key="2">
    <source>
        <dbReference type="SAM" id="Phobius"/>
    </source>
</evidence>
<dbReference type="Proteomes" id="UP000355283">
    <property type="component" value="Unassembled WGS sequence"/>
</dbReference>
<feature type="region of interest" description="Disordered" evidence="1">
    <location>
        <begin position="124"/>
        <end position="253"/>
    </location>
</feature>
<dbReference type="Gene3D" id="3.10.110.10">
    <property type="entry name" value="Ubiquitin Conjugating Enzyme"/>
    <property type="match status" value="1"/>
</dbReference>
<keyword evidence="2" id="KW-0812">Transmembrane</keyword>
<accession>A0A4D9DB79</accession>